<comment type="caution">
    <text evidence="2">The sequence shown here is derived from an EMBL/GenBank/DDBJ whole genome shotgun (WGS) entry which is preliminary data.</text>
</comment>
<dbReference type="EMBL" id="JAAAHY010000520">
    <property type="protein sequence ID" value="KAF9962857.1"/>
    <property type="molecule type" value="Genomic_DNA"/>
</dbReference>
<protein>
    <submittedName>
        <fullName evidence="2">Uncharacterized protein</fullName>
    </submittedName>
</protein>
<evidence type="ECO:0000313" key="2">
    <source>
        <dbReference type="EMBL" id="KAF9962857.1"/>
    </source>
</evidence>
<keyword evidence="3" id="KW-1185">Reference proteome</keyword>
<organism evidence="2 3">
    <name type="scientific">Mortierella alpina</name>
    <name type="common">Oleaginous fungus</name>
    <name type="synonym">Mortierella renispora</name>
    <dbReference type="NCBI Taxonomy" id="64518"/>
    <lineage>
        <taxon>Eukaryota</taxon>
        <taxon>Fungi</taxon>
        <taxon>Fungi incertae sedis</taxon>
        <taxon>Mucoromycota</taxon>
        <taxon>Mortierellomycotina</taxon>
        <taxon>Mortierellomycetes</taxon>
        <taxon>Mortierellales</taxon>
        <taxon>Mortierellaceae</taxon>
        <taxon>Mortierella</taxon>
    </lineage>
</organism>
<feature type="region of interest" description="Disordered" evidence="1">
    <location>
        <begin position="49"/>
        <end position="179"/>
    </location>
</feature>
<feature type="compositionally biased region" description="Polar residues" evidence="1">
    <location>
        <begin position="106"/>
        <end position="127"/>
    </location>
</feature>
<reference evidence="2" key="1">
    <citation type="journal article" date="2020" name="Fungal Divers.">
        <title>Resolving the Mortierellaceae phylogeny through synthesis of multi-gene phylogenetics and phylogenomics.</title>
        <authorList>
            <person name="Vandepol N."/>
            <person name="Liber J."/>
            <person name="Desiro A."/>
            <person name="Na H."/>
            <person name="Kennedy M."/>
            <person name="Barry K."/>
            <person name="Grigoriev I.V."/>
            <person name="Miller A.N."/>
            <person name="O'Donnell K."/>
            <person name="Stajich J.E."/>
            <person name="Bonito G."/>
        </authorList>
    </citation>
    <scope>NUCLEOTIDE SEQUENCE</scope>
    <source>
        <strain evidence="2">CK1249</strain>
    </source>
</reference>
<dbReference type="OrthoDB" id="2447883at2759"/>
<sequence length="179" mass="18215">MNPKRKAAAAAAAALTSASGSAPAAVTAPTAAFETQDASVQLPQATAISAEVPLHSDTKEEEDMSRRVGLATEQGKLQDTSVEHESSPKSTTAAAGSLSPVPVPSAETTGTTSTEPVATFADSSEATLDSAAEPDTEEPLDISNASKKRVGSEQDRSGVRGGGAKRRFTNPKPGRRLVG</sequence>
<evidence type="ECO:0000313" key="3">
    <source>
        <dbReference type="Proteomes" id="UP000738359"/>
    </source>
</evidence>
<dbReference type="AlphaFoldDB" id="A0A9P6M1L5"/>
<dbReference type="Proteomes" id="UP000738359">
    <property type="component" value="Unassembled WGS sequence"/>
</dbReference>
<proteinExistence type="predicted"/>
<accession>A0A9P6M1L5</accession>
<name>A0A9P6M1L5_MORAP</name>
<evidence type="ECO:0000256" key="1">
    <source>
        <dbReference type="SAM" id="MobiDB-lite"/>
    </source>
</evidence>
<feature type="compositionally biased region" description="Basic residues" evidence="1">
    <location>
        <begin position="163"/>
        <end position="179"/>
    </location>
</feature>
<gene>
    <name evidence="2" type="ORF">BGZ70_007849</name>
</gene>